<dbReference type="AlphaFoldDB" id="A0A538TTB1"/>
<sequence>MRRFLIIPIAIAALLAVVGLWSNRPTTAAAKPTAAPKQVEPGAKPYEELVASNFERSETIDNPWWPLEPGTQMVYEGFTEGDGEKLPHRLVSTVTDLTRMVAGVRARVVHEADYTDGKMIEQELAYFAQDKAGNVWHLGEYRETFEDEFVGGRIFYPGQPEGAKGGIMVPANPQVGTPSFSEGYVPPPFMWTDRGRVYQLGQKTKVGTGSYDDVLVIEEFDENYPGAFQLKYFAKGVGNVRVGWRGTGADKETLELMKIERLNDQQMEGIRANALEMEKRALIYCTLPPMERAVRAN</sequence>
<proteinExistence type="predicted"/>
<gene>
    <name evidence="1" type="ORF">E6K78_05935</name>
</gene>
<organism evidence="1 2">
    <name type="scientific">Eiseniibacteriota bacterium</name>
    <dbReference type="NCBI Taxonomy" id="2212470"/>
    <lineage>
        <taxon>Bacteria</taxon>
        <taxon>Candidatus Eiseniibacteriota</taxon>
    </lineage>
</organism>
<dbReference type="EMBL" id="VBOY01000052">
    <property type="protein sequence ID" value="TMQ66870.1"/>
    <property type="molecule type" value="Genomic_DNA"/>
</dbReference>
<evidence type="ECO:0000313" key="1">
    <source>
        <dbReference type="EMBL" id="TMQ66870.1"/>
    </source>
</evidence>
<accession>A0A538TTB1</accession>
<evidence type="ECO:0000313" key="2">
    <source>
        <dbReference type="Proteomes" id="UP000316609"/>
    </source>
</evidence>
<reference evidence="1 2" key="1">
    <citation type="journal article" date="2019" name="Nat. Microbiol.">
        <title>Mediterranean grassland soil C-N compound turnover is dependent on rainfall and depth, and is mediated by genomically divergent microorganisms.</title>
        <authorList>
            <person name="Diamond S."/>
            <person name="Andeer P.F."/>
            <person name="Li Z."/>
            <person name="Crits-Christoph A."/>
            <person name="Burstein D."/>
            <person name="Anantharaman K."/>
            <person name="Lane K.R."/>
            <person name="Thomas B.C."/>
            <person name="Pan C."/>
            <person name="Northen T.R."/>
            <person name="Banfield J.F."/>
        </authorList>
    </citation>
    <scope>NUCLEOTIDE SEQUENCE [LARGE SCALE GENOMIC DNA]</scope>
    <source>
        <strain evidence="1">WS_8</strain>
    </source>
</reference>
<name>A0A538TTB1_UNCEI</name>
<dbReference type="Proteomes" id="UP000316609">
    <property type="component" value="Unassembled WGS sequence"/>
</dbReference>
<comment type="caution">
    <text evidence="1">The sequence shown here is derived from an EMBL/GenBank/DDBJ whole genome shotgun (WGS) entry which is preliminary data.</text>
</comment>
<protein>
    <submittedName>
        <fullName evidence="1">Uncharacterized protein</fullName>
    </submittedName>
</protein>